<feature type="domain" description="GP-PDE" evidence="1">
    <location>
        <begin position="2"/>
        <end position="246"/>
    </location>
</feature>
<dbReference type="InterPro" id="IPR030395">
    <property type="entry name" value="GP_PDE_dom"/>
</dbReference>
<dbReference type="Proteomes" id="UP000681027">
    <property type="component" value="Unassembled WGS sequence"/>
</dbReference>
<dbReference type="CDD" id="cd08563">
    <property type="entry name" value="GDPD_TtGDE_like"/>
    <property type="match status" value="1"/>
</dbReference>
<keyword evidence="3" id="KW-1185">Reference proteome</keyword>
<evidence type="ECO:0000313" key="2">
    <source>
        <dbReference type="EMBL" id="MBS4192406.1"/>
    </source>
</evidence>
<dbReference type="EMBL" id="JAGYPM010000004">
    <property type="protein sequence ID" value="MBS4192406.1"/>
    <property type="molecule type" value="Genomic_DNA"/>
</dbReference>
<name>A0ABS5NXA3_9BACI</name>
<organism evidence="2 3">
    <name type="scientific">Cytobacillus citreus</name>
    <dbReference type="NCBI Taxonomy" id="2833586"/>
    <lineage>
        <taxon>Bacteria</taxon>
        <taxon>Bacillati</taxon>
        <taxon>Bacillota</taxon>
        <taxon>Bacilli</taxon>
        <taxon>Bacillales</taxon>
        <taxon>Bacillaceae</taxon>
        <taxon>Cytobacillus</taxon>
    </lineage>
</organism>
<dbReference type="PANTHER" id="PTHR46211">
    <property type="entry name" value="GLYCEROPHOSPHORYL DIESTER PHOSPHODIESTERASE"/>
    <property type="match status" value="1"/>
</dbReference>
<proteinExistence type="predicted"/>
<dbReference type="SUPFAM" id="SSF51695">
    <property type="entry name" value="PLC-like phosphodiesterases"/>
    <property type="match status" value="1"/>
</dbReference>
<dbReference type="PROSITE" id="PS51704">
    <property type="entry name" value="GP_PDE"/>
    <property type="match status" value="1"/>
</dbReference>
<accession>A0ABS5NXA3</accession>
<evidence type="ECO:0000313" key="3">
    <source>
        <dbReference type="Proteomes" id="UP000681027"/>
    </source>
</evidence>
<dbReference type="RefSeq" id="WP_213103812.1">
    <property type="nucleotide sequence ID" value="NZ_JAGYPM010000004.1"/>
</dbReference>
<protein>
    <submittedName>
        <fullName evidence="2">Glycerophosphodiester phosphodiesterase</fullName>
    </submittedName>
</protein>
<evidence type="ECO:0000259" key="1">
    <source>
        <dbReference type="PROSITE" id="PS51704"/>
    </source>
</evidence>
<gene>
    <name evidence="2" type="ORF">KHA94_19810</name>
</gene>
<dbReference type="PANTHER" id="PTHR46211:SF14">
    <property type="entry name" value="GLYCEROPHOSPHODIESTER PHOSPHODIESTERASE"/>
    <property type="match status" value="1"/>
</dbReference>
<comment type="caution">
    <text evidence="2">The sequence shown here is derived from an EMBL/GenBank/DDBJ whole genome shotgun (WGS) entry which is preliminary data.</text>
</comment>
<reference evidence="2 3" key="1">
    <citation type="submission" date="2021-05" db="EMBL/GenBank/DDBJ databases">
        <title>Novel Bacillus species.</title>
        <authorList>
            <person name="Liu G."/>
        </authorList>
    </citation>
    <scope>NUCLEOTIDE SEQUENCE [LARGE SCALE GENOMIC DNA]</scope>
    <source>
        <strain evidence="2 3">FJAT-49705</strain>
    </source>
</reference>
<dbReference type="Gene3D" id="3.20.20.190">
    <property type="entry name" value="Phosphatidylinositol (PI) phosphodiesterase"/>
    <property type="match status" value="1"/>
</dbReference>
<sequence>MTKIYGHRGAKGIYPENTLLSFKKAIEQGVDGLEIDVHLSKDGEVVVIHDETLDRTTSGTGWIKDLTLEDIKSVSAGSPFSHFPRYEEGWNNERVPTLQEMLEFLTPYPFELNIELKTYAVTYEGIEEKVHAIVDQYGKGRDVIYSSFHLPTLIRMKKINSHAKIAWLLNEAITHPADYLKALDLDAFHLNKTIVLPKTKDYLPFQGLYDKVRVWTVNEPTDIVRLLDLQVDAIMTDFPERAIALKTLSQ</sequence>
<dbReference type="Pfam" id="PF03009">
    <property type="entry name" value="GDPD"/>
    <property type="match status" value="1"/>
</dbReference>
<dbReference type="InterPro" id="IPR017946">
    <property type="entry name" value="PLC-like_Pdiesterase_TIM-brl"/>
</dbReference>